<sequence length="197" mass="22722">MYPFIETIRIEQGKACNLSYHNERLNNTLHHFWPDCAGIELGEYLKLTPEMNGMKCRVIYDGSGIKEISYEAYQMRPVHSLQLVYSDDIDYTYKSTDREALNRLFACRGERDDILIVRRGLLTDTSIANIALFDGKDWFTPKLPLLRGTCRTALIDNGIIKEKDIRPEELSSYSFVRLFNAMIKWGALEFSTGTIYG</sequence>
<keyword evidence="1" id="KW-0032">Aminotransferase</keyword>
<dbReference type="Pfam" id="PF01063">
    <property type="entry name" value="Aminotran_4"/>
    <property type="match status" value="1"/>
</dbReference>
<accession>A0A069SNM7</accession>
<protein>
    <submittedName>
        <fullName evidence="1">Aminotransferase class IV family protein</fullName>
    </submittedName>
</protein>
<evidence type="ECO:0000313" key="2">
    <source>
        <dbReference type="Proteomes" id="UP000027661"/>
    </source>
</evidence>
<comment type="caution">
    <text evidence="1">The sequence shown here is derived from an EMBL/GenBank/DDBJ whole genome shotgun (WGS) entry which is preliminary data.</text>
</comment>
<dbReference type="InterPro" id="IPR001544">
    <property type="entry name" value="Aminotrans_IV"/>
</dbReference>
<dbReference type="Gene3D" id="3.20.10.10">
    <property type="entry name" value="D-amino Acid Aminotransferase, subunit A, domain 2"/>
    <property type="match status" value="1"/>
</dbReference>
<dbReference type="PATRIC" id="fig|1339352.3.peg.1041"/>
<name>A0A069SNM7_PHOVU</name>
<dbReference type="EMBL" id="JNHM01000012">
    <property type="protein sequence ID" value="KDS55778.1"/>
    <property type="molecule type" value="Genomic_DNA"/>
</dbReference>
<evidence type="ECO:0000313" key="1">
    <source>
        <dbReference type="EMBL" id="KDS55778.1"/>
    </source>
</evidence>
<proteinExistence type="predicted"/>
<dbReference type="SUPFAM" id="SSF56752">
    <property type="entry name" value="D-aminoacid aminotransferase-like PLP-dependent enzymes"/>
    <property type="match status" value="1"/>
</dbReference>
<reference evidence="1 2" key="1">
    <citation type="submission" date="2014-04" db="EMBL/GenBank/DDBJ databases">
        <authorList>
            <person name="Sears C."/>
            <person name="Carroll K."/>
            <person name="Sack B.R."/>
            <person name="Qadri F."/>
            <person name="Myers L.L."/>
            <person name="Chung G.-T."/>
            <person name="Escheverria P."/>
            <person name="Fraser C.M."/>
            <person name="Sadzewicz L."/>
            <person name="Shefchek K.A."/>
            <person name="Tallon L."/>
            <person name="Das S.P."/>
            <person name="Daugherty S."/>
            <person name="Mongodin E.F."/>
        </authorList>
    </citation>
    <scope>NUCLEOTIDE SEQUENCE [LARGE SCALE GENOMIC DNA]</scope>
    <source>
        <strain evidence="1 2">3975 RP4</strain>
    </source>
</reference>
<dbReference type="InterPro" id="IPR036038">
    <property type="entry name" value="Aminotransferase-like"/>
</dbReference>
<dbReference type="GeneID" id="5303198"/>
<dbReference type="Gene3D" id="3.30.470.10">
    <property type="match status" value="1"/>
</dbReference>
<dbReference type="GO" id="GO:0008483">
    <property type="term" value="F:transaminase activity"/>
    <property type="evidence" value="ECO:0007669"/>
    <property type="project" value="UniProtKB-KW"/>
</dbReference>
<organism evidence="1 2">
    <name type="scientific">Phocaeicola vulgatus str. 3975 RP4</name>
    <dbReference type="NCBI Taxonomy" id="1339352"/>
    <lineage>
        <taxon>Bacteria</taxon>
        <taxon>Pseudomonadati</taxon>
        <taxon>Bacteroidota</taxon>
        <taxon>Bacteroidia</taxon>
        <taxon>Bacteroidales</taxon>
        <taxon>Bacteroidaceae</taxon>
        <taxon>Phocaeicola</taxon>
    </lineage>
</organism>
<gene>
    <name evidence="1" type="ORF">M099_1076</name>
</gene>
<keyword evidence="1" id="KW-0808">Transferase</keyword>
<dbReference type="InterPro" id="IPR043132">
    <property type="entry name" value="BCAT-like_C"/>
</dbReference>
<dbReference type="Proteomes" id="UP000027661">
    <property type="component" value="Unassembled WGS sequence"/>
</dbReference>
<dbReference type="RefSeq" id="WP_005846030.1">
    <property type="nucleotide sequence ID" value="NZ_JNHM01000012.1"/>
</dbReference>
<dbReference type="InterPro" id="IPR043131">
    <property type="entry name" value="BCAT-like_N"/>
</dbReference>
<dbReference type="AlphaFoldDB" id="A0A069SNM7"/>